<dbReference type="InterPro" id="IPR020103">
    <property type="entry name" value="PsdUridine_synth_cat_dom_sf"/>
</dbReference>
<dbReference type="PROSITE" id="PS01129">
    <property type="entry name" value="PSI_RLU"/>
    <property type="match status" value="1"/>
</dbReference>
<comment type="function">
    <text evidence="9">Responsible for synthesis of pseudouridine from uracil.</text>
</comment>
<comment type="catalytic activity">
    <reaction evidence="6">
        <text>uridine(746) in 23S rRNA = pseudouridine(746) in 23S rRNA</text>
        <dbReference type="Rhea" id="RHEA:42548"/>
        <dbReference type="Rhea" id="RHEA-COMP:10109"/>
        <dbReference type="Rhea" id="RHEA-COMP:10110"/>
        <dbReference type="ChEBI" id="CHEBI:65314"/>
        <dbReference type="ChEBI" id="CHEBI:65315"/>
        <dbReference type="EC" id="5.4.99.29"/>
    </reaction>
</comment>
<evidence type="ECO:0000256" key="5">
    <source>
        <dbReference type="ARBA" id="ARBA00036184"/>
    </source>
</evidence>
<dbReference type="Pfam" id="PF00849">
    <property type="entry name" value="PseudoU_synth_2"/>
    <property type="match status" value="1"/>
</dbReference>
<gene>
    <name evidence="11" type="ORF">EV690_0364</name>
</gene>
<sequence length="228" mass="25921">MNTLSTAIAMDGFVYQPPQSPYMPVIYHDDDIVVFNKPSGLLSVPGRQQAHRESLALRALRVWPDVRVVHRLDMATSGLIVMALNKAAQSHLSRQFQQRQPKKTYLAEVWGHPCESQGGIELPLRCDWPNRPRQIVDHTQGKYALTHWQIIEWREQTALVKLMPVTGRSHQLRVHMQSLGHPIIGDKLYASTPALAAASRLHLHAAQLSFYHPRSNQWLSFESPAQFS</sequence>
<evidence type="ECO:0000256" key="8">
    <source>
        <dbReference type="PIRSR" id="PIRSR606225-1"/>
    </source>
</evidence>
<dbReference type="FunFam" id="3.30.2350.10:FF:000005">
    <property type="entry name" value="Pseudouridine synthase"/>
    <property type="match status" value="1"/>
</dbReference>
<evidence type="ECO:0000313" key="11">
    <source>
        <dbReference type="EMBL" id="TCK63266.1"/>
    </source>
</evidence>
<dbReference type="Gene3D" id="3.30.2350.10">
    <property type="entry name" value="Pseudouridine synthase"/>
    <property type="match status" value="1"/>
</dbReference>
<organism evidence="11 12">
    <name type="scientific">Celerinatantimonas diazotrophica</name>
    <dbReference type="NCBI Taxonomy" id="412034"/>
    <lineage>
        <taxon>Bacteria</taxon>
        <taxon>Pseudomonadati</taxon>
        <taxon>Pseudomonadota</taxon>
        <taxon>Gammaproteobacteria</taxon>
        <taxon>Celerinatantimonadaceae</taxon>
        <taxon>Celerinatantimonas</taxon>
    </lineage>
</organism>
<dbReference type="InterPro" id="IPR050188">
    <property type="entry name" value="RluA_PseudoU_synthase"/>
</dbReference>
<dbReference type="GO" id="GO:0000455">
    <property type="term" value="P:enzyme-directed rRNA pseudouridine synthesis"/>
    <property type="evidence" value="ECO:0007669"/>
    <property type="project" value="TreeGrafter"/>
</dbReference>
<dbReference type="AlphaFoldDB" id="A0A4R1KF16"/>
<evidence type="ECO:0000256" key="6">
    <source>
        <dbReference type="ARBA" id="ARBA00036916"/>
    </source>
</evidence>
<dbReference type="GO" id="GO:0160142">
    <property type="term" value="F:23S rRNA pseudouridine(746) synthase activity"/>
    <property type="evidence" value="ECO:0007669"/>
    <property type="project" value="UniProtKB-EC"/>
</dbReference>
<proteinExistence type="inferred from homology"/>
<accession>A0A4R1KF16</accession>
<feature type="domain" description="Pseudouridine synthase RsuA/RluA-like" evidence="10">
    <location>
        <begin position="31"/>
        <end position="178"/>
    </location>
</feature>
<dbReference type="PANTHER" id="PTHR21600:SF91">
    <property type="entry name" value="DUAL-SPECIFICITY RNA PSEUDOURIDINE SYNTHASE RLUA"/>
    <property type="match status" value="1"/>
</dbReference>
<comment type="function">
    <text evidence="7">Dual specificity enzyme that catalyzes the synthesis of pseudouridine from uracil-746 in 23S ribosomal RNA and from uracil-32 in the anticodon stem and loop of transfer RNAs.</text>
</comment>
<evidence type="ECO:0000313" key="12">
    <source>
        <dbReference type="Proteomes" id="UP000295565"/>
    </source>
</evidence>
<comment type="catalytic activity">
    <reaction evidence="9">
        <text>a uridine in RNA = a pseudouridine in RNA</text>
        <dbReference type="Rhea" id="RHEA:48348"/>
        <dbReference type="Rhea" id="RHEA-COMP:12068"/>
        <dbReference type="Rhea" id="RHEA-COMP:12069"/>
        <dbReference type="ChEBI" id="CHEBI:65314"/>
        <dbReference type="ChEBI" id="CHEBI:65315"/>
    </reaction>
</comment>
<evidence type="ECO:0000256" key="1">
    <source>
        <dbReference type="ARBA" id="ARBA00010876"/>
    </source>
</evidence>
<keyword evidence="2" id="KW-0698">rRNA processing</keyword>
<dbReference type="Proteomes" id="UP000295565">
    <property type="component" value="Unassembled WGS sequence"/>
</dbReference>
<comment type="catalytic activity">
    <reaction evidence="5">
        <text>uridine(32) in tRNA = pseudouridine(32) in tRNA</text>
        <dbReference type="Rhea" id="RHEA:42544"/>
        <dbReference type="Rhea" id="RHEA-COMP:10107"/>
        <dbReference type="Rhea" id="RHEA-COMP:10108"/>
        <dbReference type="ChEBI" id="CHEBI:65314"/>
        <dbReference type="ChEBI" id="CHEBI:65315"/>
        <dbReference type="EC" id="5.4.99.28"/>
    </reaction>
</comment>
<dbReference type="GO" id="GO:0003723">
    <property type="term" value="F:RNA binding"/>
    <property type="evidence" value="ECO:0007669"/>
    <property type="project" value="InterPro"/>
</dbReference>
<evidence type="ECO:0000259" key="10">
    <source>
        <dbReference type="Pfam" id="PF00849"/>
    </source>
</evidence>
<feature type="active site" evidence="8">
    <location>
        <position position="73"/>
    </location>
</feature>
<keyword evidence="12" id="KW-1185">Reference proteome</keyword>
<protein>
    <recommendedName>
        <fullName evidence="9">Pseudouridine synthase</fullName>
        <ecNumber evidence="9">5.4.99.-</ecNumber>
    </recommendedName>
</protein>
<evidence type="ECO:0000256" key="3">
    <source>
        <dbReference type="ARBA" id="ARBA00022694"/>
    </source>
</evidence>
<dbReference type="InterPro" id="IPR006145">
    <property type="entry name" value="PsdUridine_synth_RsuA/RluA"/>
</dbReference>
<dbReference type="GO" id="GO:0160151">
    <property type="term" value="F:tRNA pseudouridine(32) synthase activity"/>
    <property type="evidence" value="ECO:0007669"/>
    <property type="project" value="UniProtKB-EC"/>
</dbReference>
<dbReference type="GO" id="GO:0008033">
    <property type="term" value="P:tRNA processing"/>
    <property type="evidence" value="ECO:0007669"/>
    <property type="project" value="UniProtKB-KW"/>
</dbReference>
<dbReference type="PANTHER" id="PTHR21600">
    <property type="entry name" value="MITOCHONDRIAL RNA PSEUDOURIDINE SYNTHASE"/>
    <property type="match status" value="1"/>
</dbReference>
<comment type="caution">
    <text evidence="11">The sequence shown here is derived from an EMBL/GenBank/DDBJ whole genome shotgun (WGS) entry which is preliminary data.</text>
</comment>
<dbReference type="SUPFAM" id="SSF55120">
    <property type="entry name" value="Pseudouridine synthase"/>
    <property type="match status" value="1"/>
</dbReference>
<dbReference type="NCBIfam" id="TIGR00005">
    <property type="entry name" value="rluA_subfam"/>
    <property type="match status" value="1"/>
</dbReference>
<keyword evidence="3" id="KW-0819">tRNA processing</keyword>
<evidence type="ECO:0000256" key="7">
    <source>
        <dbReference type="ARBA" id="ARBA00037305"/>
    </source>
</evidence>
<dbReference type="CDD" id="cd02869">
    <property type="entry name" value="PseudoU_synth_RluA_like"/>
    <property type="match status" value="1"/>
</dbReference>
<reference evidence="11 12" key="1">
    <citation type="submission" date="2019-03" db="EMBL/GenBank/DDBJ databases">
        <title>Genomic Encyclopedia of Type Strains, Phase IV (KMG-IV): sequencing the most valuable type-strain genomes for metagenomic binning, comparative biology and taxonomic classification.</title>
        <authorList>
            <person name="Goeker M."/>
        </authorList>
    </citation>
    <scope>NUCLEOTIDE SEQUENCE [LARGE SCALE GENOMIC DNA]</scope>
    <source>
        <strain evidence="11 12">DSM 18577</strain>
    </source>
</reference>
<dbReference type="EMBL" id="SMGD01000003">
    <property type="protein sequence ID" value="TCK63266.1"/>
    <property type="molecule type" value="Genomic_DNA"/>
</dbReference>
<keyword evidence="4 9" id="KW-0413">Isomerase</keyword>
<evidence type="ECO:0000256" key="9">
    <source>
        <dbReference type="RuleBase" id="RU362028"/>
    </source>
</evidence>
<dbReference type="EC" id="5.4.99.-" evidence="9"/>
<comment type="similarity">
    <text evidence="1 9">Belongs to the pseudouridine synthase RluA family.</text>
</comment>
<dbReference type="InterPro" id="IPR006225">
    <property type="entry name" value="PsdUridine_synth_RluC/D"/>
</dbReference>
<dbReference type="InterPro" id="IPR006224">
    <property type="entry name" value="PsdUridine_synth_RluA-like_CS"/>
</dbReference>
<evidence type="ECO:0000256" key="2">
    <source>
        <dbReference type="ARBA" id="ARBA00022552"/>
    </source>
</evidence>
<evidence type="ECO:0000256" key="4">
    <source>
        <dbReference type="ARBA" id="ARBA00023235"/>
    </source>
</evidence>
<name>A0A4R1KF16_9GAMM</name>